<feature type="transmembrane region" description="Helical" evidence="2">
    <location>
        <begin position="12"/>
        <end position="31"/>
    </location>
</feature>
<proteinExistence type="predicted"/>
<feature type="compositionally biased region" description="Polar residues" evidence="1">
    <location>
        <begin position="63"/>
        <end position="74"/>
    </location>
</feature>
<comment type="caution">
    <text evidence="3">The sequence shown here is derived from an EMBL/GenBank/DDBJ whole genome shotgun (WGS) entry which is preliminary data.</text>
</comment>
<dbReference type="OrthoDB" id="3647439at2759"/>
<feature type="region of interest" description="Disordered" evidence="1">
    <location>
        <begin position="58"/>
        <end position="114"/>
    </location>
</feature>
<accession>A0A139HIW9</accession>
<evidence type="ECO:0000313" key="3">
    <source>
        <dbReference type="EMBL" id="KXT02431.1"/>
    </source>
</evidence>
<dbReference type="Proteomes" id="UP000070133">
    <property type="component" value="Unassembled WGS sequence"/>
</dbReference>
<keyword evidence="2" id="KW-0812">Transmembrane</keyword>
<organism evidence="3 4">
    <name type="scientific">Pseudocercospora eumusae</name>
    <dbReference type="NCBI Taxonomy" id="321146"/>
    <lineage>
        <taxon>Eukaryota</taxon>
        <taxon>Fungi</taxon>
        <taxon>Dikarya</taxon>
        <taxon>Ascomycota</taxon>
        <taxon>Pezizomycotina</taxon>
        <taxon>Dothideomycetes</taxon>
        <taxon>Dothideomycetidae</taxon>
        <taxon>Mycosphaerellales</taxon>
        <taxon>Mycosphaerellaceae</taxon>
        <taxon>Pseudocercospora</taxon>
    </lineage>
</organism>
<evidence type="ECO:0000256" key="1">
    <source>
        <dbReference type="SAM" id="MobiDB-lite"/>
    </source>
</evidence>
<keyword evidence="4" id="KW-1185">Reference proteome</keyword>
<protein>
    <submittedName>
        <fullName evidence="3">Uncharacterized protein</fullName>
    </submittedName>
</protein>
<evidence type="ECO:0000313" key="4">
    <source>
        <dbReference type="Proteomes" id="UP000070133"/>
    </source>
</evidence>
<keyword evidence="2" id="KW-1133">Transmembrane helix</keyword>
<gene>
    <name evidence="3" type="ORF">AC578_7838</name>
</gene>
<evidence type="ECO:0000256" key="2">
    <source>
        <dbReference type="SAM" id="Phobius"/>
    </source>
</evidence>
<name>A0A139HIW9_9PEZI</name>
<dbReference type="AlphaFoldDB" id="A0A139HIW9"/>
<dbReference type="EMBL" id="LFZN01000042">
    <property type="protein sequence ID" value="KXT02431.1"/>
    <property type="molecule type" value="Genomic_DNA"/>
</dbReference>
<keyword evidence="2" id="KW-0472">Membrane</keyword>
<sequence length="114" mass="12461">MLSTKSKTVLIVFLISTGAFTLFLAVGLLFVRLRKKELHLDALVEKRKGELRETRAKEMTARLSPTTQGSTSVKQALEPDLEMQPISKQDGKGKAPNPKIVVTAPSSSSLELPN</sequence>
<feature type="compositionally biased region" description="Polar residues" evidence="1">
    <location>
        <begin position="104"/>
        <end position="114"/>
    </location>
</feature>
<reference evidence="3 4" key="1">
    <citation type="submission" date="2015-07" db="EMBL/GenBank/DDBJ databases">
        <title>Comparative genomics of the Sigatoka disease complex on banana suggests a link between parallel evolutionary changes in Pseudocercospora fijiensis and Pseudocercospora eumusae and increased virulence on the banana host.</title>
        <authorList>
            <person name="Chang T.-C."/>
            <person name="Salvucci A."/>
            <person name="Crous P.W."/>
            <person name="Stergiopoulos I."/>
        </authorList>
    </citation>
    <scope>NUCLEOTIDE SEQUENCE [LARGE SCALE GENOMIC DNA]</scope>
    <source>
        <strain evidence="3 4">CBS 114824</strain>
    </source>
</reference>